<dbReference type="PROSITE" id="PS50234">
    <property type="entry name" value="VWFA"/>
    <property type="match status" value="1"/>
</dbReference>
<evidence type="ECO:0000256" key="6">
    <source>
        <dbReference type="ARBA" id="ARBA00022900"/>
    </source>
</evidence>
<dbReference type="InterPro" id="IPR050934">
    <property type="entry name" value="ITIH"/>
</dbReference>
<proteinExistence type="inferred from homology"/>
<evidence type="ECO:0000259" key="10">
    <source>
        <dbReference type="PROSITE" id="PS51468"/>
    </source>
</evidence>
<dbReference type="Pfam" id="PF00092">
    <property type="entry name" value="VWA"/>
    <property type="match status" value="1"/>
</dbReference>
<dbReference type="AlphaFoldDB" id="A0A8J1KJZ5"/>
<dbReference type="PANTHER" id="PTHR10338:SF119">
    <property type="entry name" value="INTER-ALPHA-TRYPSIN INHIBITOR HEAVY CHAIN H4"/>
    <property type="match status" value="1"/>
</dbReference>
<dbReference type="Pfam" id="PF08487">
    <property type="entry name" value="VIT"/>
    <property type="match status" value="1"/>
</dbReference>
<dbReference type="Gene3D" id="3.40.50.410">
    <property type="entry name" value="von Willebrand factor, type A domain"/>
    <property type="match status" value="1"/>
</dbReference>
<keyword evidence="4" id="KW-0646">Protease inhibitor</keyword>
<dbReference type="SMART" id="SM00327">
    <property type="entry name" value="VWA"/>
    <property type="match status" value="1"/>
</dbReference>
<dbReference type="FunFam" id="3.40.50.410:FF:000013">
    <property type="entry name" value="inter-alpha-trypsin inhibitor heavy chain H2"/>
    <property type="match status" value="1"/>
</dbReference>
<feature type="domain" description="VIT" evidence="10">
    <location>
        <begin position="18"/>
        <end position="147"/>
    </location>
</feature>
<evidence type="ECO:0000313" key="12">
    <source>
        <dbReference type="RefSeq" id="XP_041417631.1"/>
    </source>
</evidence>
<evidence type="ECO:0000259" key="9">
    <source>
        <dbReference type="PROSITE" id="PS50234"/>
    </source>
</evidence>
<comment type="similarity">
    <text evidence="2">Belongs to the ITIH family.</text>
</comment>
<comment type="subcellular location">
    <subcellularLocation>
        <location evidence="1">Secreted</location>
    </subcellularLocation>
</comment>
<dbReference type="InterPro" id="IPR002035">
    <property type="entry name" value="VWF_A"/>
</dbReference>
<dbReference type="CTD" id="108715034"/>
<keyword evidence="3" id="KW-0964">Secreted</keyword>
<evidence type="ECO:0000256" key="8">
    <source>
        <dbReference type="SAM" id="SignalP"/>
    </source>
</evidence>
<name>A0A8J1KJZ5_XENLA</name>
<dbReference type="KEGG" id="xla:108715034"/>
<dbReference type="SMART" id="SM00609">
    <property type="entry name" value="VIT"/>
    <property type="match status" value="1"/>
</dbReference>
<dbReference type="RefSeq" id="XP_041417631.1">
    <property type="nucleotide sequence ID" value="XM_041561697.1"/>
</dbReference>
<sequence length="911" mass="102799">MDLWKSYAFLEILLINCCIVSLSHGIKENEPMVIQSLNIDCRITSRFARTIIKTELQNQLNMSREAVFDVELPKTAFITNFSMTVGGVTTNGMVKEKAEAKMQFQKAVSKGQSAGLVQSTGRKMEHFKVTVNVAAFANAIFVLTYEELLKRYLGNYELSFKVKPKQLIENFQINAHLVEPQGIRFLEAHGTFITNELTDVVQINRTEKQAQITFKPTMDQQRTCPECTETLLDGNFLIKYDVKRENSAGNIQIANGYFVHYFAPASLQKVPKNVVFVIDHSGSMHGQKIKQTYEAFLKILADLPEEDHFGILIFDDKVDKWQNTLVKAVPENIIKAKEFVSKISARGGTDIDKALLTAVKMLKHSSRSKLLPKISTSIILFLSDGEPTSGVTNHNEIINNVKKTIERQTTLYCLGFGNDVDFNFLEKLSLENGGLARRIYEDSDAALQLQGFYNEVANPLLLNVQLEYLDNSVSNLTQNNFRHYYQGSEIVVAGHINNDILERLTTEVVGQGVSEQFSMNVETNITEVEEATKELHYIFGDFTERLWAYLTIEQLLTQQILAQGENKEKITKQALELSLKYNFVTPITSMVVTAPEDNDENKEFIANKPKEGAMNDYDTESSAKTLDLHYFVYSDFDDDQSSFDNPPALMERTDHFQPILAKHIQSHVNMRILATHIPSQVFKRILATHIPSQVFKPSPIVDPQITMIYSSWNMCLEISDAQNDILNLLHDEKAGIILNGVMTKENRFNRFGIINKKSNLTVDVSVENITVTHDEDVKTYLWTSSFQEDGFVNLNGEILTVTLDRNALIVISHKTQYLTFVAQNNLVLNEISGQIGPLFGDVKLHEGTREIAVQGKHFVGNSEMFCSVVSSGDFCGSCWKVSFKSNQLTNGTSVSILNIFDSPHEKPLETN</sequence>
<keyword evidence="7" id="KW-0325">Glycoprotein</keyword>
<dbReference type="GO" id="GO:0005576">
    <property type="term" value="C:extracellular region"/>
    <property type="evidence" value="ECO:0007669"/>
    <property type="project" value="UniProtKB-SubCell"/>
</dbReference>
<reference evidence="12" key="1">
    <citation type="submission" date="2025-08" db="UniProtKB">
        <authorList>
            <consortium name="RefSeq"/>
        </authorList>
    </citation>
    <scope>IDENTIFICATION</scope>
    <source>
        <strain evidence="12">J_2021</strain>
        <tissue evidence="12">Erythrocytes</tissue>
    </source>
</reference>
<accession>A0A8J1KJZ5</accession>
<dbReference type="Proteomes" id="UP000186698">
    <property type="component" value="Chromosome 4S"/>
</dbReference>
<keyword evidence="5 8" id="KW-0732">Signal</keyword>
<dbReference type="PROSITE" id="PS51468">
    <property type="entry name" value="VIT"/>
    <property type="match status" value="1"/>
</dbReference>
<feature type="chain" id="PRO_5035145961" evidence="8">
    <location>
        <begin position="26"/>
        <end position="911"/>
    </location>
</feature>
<organism evidence="11 12">
    <name type="scientific">Xenopus laevis</name>
    <name type="common">African clawed frog</name>
    <dbReference type="NCBI Taxonomy" id="8355"/>
    <lineage>
        <taxon>Eukaryota</taxon>
        <taxon>Metazoa</taxon>
        <taxon>Chordata</taxon>
        <taxon>Craniata</taxon>
        <taxon>Vertebrata</taxon>
        <taxon>Euteleostomi</taxon>
        <taxon>Amphibia</taxon>
        <taxon>Batrachia</taxon>
        <taxon>Anura</taxon>
        <taxon>Pipoidea</taxon>
        <taxon>Pipidae</taxon>
        <taxon>Xenopodinae</taxon>
        <taxon>Xenopus</taxon>
        <taxon>Xenopus</taxon>
    </lineage>
</organism>
<protein>
    <submittedName>
        <fullName evidence="12">Inter-alpha-trypsin inhibitor heavy chain H3 isoform X1</fullName>
    </submittedName>
</protein>
<evidence type="ECO:0000256" key="5">
    <source>
        <dbReference type="ARBA" id="ARBA00022729"/>
    </source>
</evidence>
<dbReference type="GeneID" id="108715034"/>
<keyword evidence="11" id="KW-1185">Reference proteome</keyword>
<dbReference type="PANTHER" id="PTHR10338">
    <property type="entry name" value="INTER-ALPHA-TRYPSIN INHIBITOR HEAVY CHAIN FAMILY MEMBER"/>
    <property type="match status" value="1"/>
</dbReference>
<feature type="signal peptide" evidence="8">
    <location>
        <begin position="1"/>
        <end position="25"/>
    </location>
</feature>
<dbReference type="SUPFAM" id="SSF53300">
    <property type="entry name" value="vWA-like"/>
    <property type="match status" value="1"/>
</dbReference>
<dbReference type="InterPro" id="IPR036465">
    <property type="entry name" value="vWFA_dom_sf"/>
</dbReference>
<dbReference type="GO" id="GO:0004867">
    <property type="term" value="F:serine-type endopeptidase inhibitor activity"/>
    <property type="evidence" value="ECO:0007669"/>
    <property type="project" value="UniProtKB-KW"/>
</dbReference>
<dbReference type="OrthoDB" id="299997at2759"/>
<evidence type="ECO:0000256" key="4">
    <source>
        <dbReference type="ARBA" id="ARBA00022690"/>
    </source>
</evidence>
<evidence type="ECO:0000256" key="1">
    <source>
        <dbReference type="ARBA" id="ARBA00004613"/>
    </source>
</evidence>
<evidence type="ECO:0000256" key="7">
    <source>
        <dbReference type="ARBA" id="ARBA00023180"/>
    </source>
</evidence>
<keyword evidence="6" id="KW-0722">Serine protease inhibitor</keyword>
<gene>
    <name evidence="12" type="primary">itih4.S</name>
</gene>
<evidence type="ECO:0000256" key="2">
    <source>
        <dbReference type="ARBA" id="ARBA00010158"/>
    </source>
</evidence>
<evidence type="ECO:0000256" key="3">
    <source>
        <dbReference type="ARBA" id="ARBA00022525"/>
    </source>
</evidence>
<evidence type="ECO:0000313" key="11">
    <source>
        <dbReference type="Proteomes" id="UP000186698"/>
    </source>
</evidence>
<feature type="domain" description="VWFA" evidence="9">
    <location>
        <begin position="273"/>
        <end position="456"/>
    </location>
</feature>
<dbReference type="InterPro" id="IPR013694">
    <property type="entry name" value="VIT"/>
</dbReference>